<comment type="subunit">
    <text evidence="3 6">Part of the 30S ribosomal subunit.</text>
</comment>
<comment type="caution">
    <text evidence="7">The sequence shown here is derived from an EMBL/GenBank/DDBJ whole genome shotgun (WGS) entry which is preliminary data.</text>
</comment>
<evidence type="ECO:0000256" key="5">
    <source>
        <dbReference type="ARBA" id="ARBA00023274"/>
    </source>
</evidence>
<dbReference type="PANTHER" id="PTHR35108">
    <property type="entry name" value="30S RIBOSOMAL PROTEIN 3, CHLOROPLASTIC"/>
    <property type="match status" value="1"/>
</dbReference>
<dbReference type="Proteomes" id="UP000437131">
    <property type="component" value="Unassembled WGS sequence"/>
</dbReference>
<dbReference type="Pfam" id="PF04839">
    <property type="entry name" value="PSRP-3_Ycf65"/>
    <property type="match status" value="1"/>
</dbReference>
<gene>
    <name evidence="7" type="ORF">GGC33_06320</name>
</gene>
<organism evidence="7 8">
    <name type="scientific">Cyanobacterium aponinum 0216</name>
    <dbReference type="NCBI Taxonomy" id="2676140"/>
    <lineage>
        <taxon>Bacteria</taxon>
        <taxon>Bacillati</taxon>
        <taxon>Cyanobacteriota</taxon>
        <taxon>Cyanophyceae</taxon>
        <taxon>Oscillatoriophycideae</taxon>
        <taxon>Chroococcales</taxon>
        <taxon>Geminocystaceae</taxon>
        <taxon>Cyanobacterium</taxon>
    </lineage>
</organism>
<comment type="similarity">
    <text evidence="2 6">Belongs to the chloroplast-specific ribosomal protein cS23 family.</text>
</comment>
<dbReference type="GO" id="GO:0005840">
    <property type="term" value="C:ribosome"/>
    <property type="evidence" value="ECO:0007669"/>
    <property type="project" value="UniProtKB-KW"/>
</dbReference>
<dbReference type="GO" id="GO:0003735">
    <property type="term" value="F:structural constituent of ribosome"/>
    <property type="evidence" value="ECO:0007669"/>
    <property type="project" value="InterPro"/>
</dbReference>
<dbReference type="InterPro" id="IPR057257">
    <property type="entry name" value="Ribosomal_cS23"/>
</dbReference>
<dbReference type="InterPro" id="IPR038447">
    <property type="entry name" value="PSRP-3/Ycf65_sf"/>
</dbReference>
<evidence type="ECO:0000256" key="6">
    <source>
        <dbReference type="HAMAP-Rule" id="MF_00619"/>
    </source>
</evidence>
<dbReference type="Gene3D" id="3.30.390.140">
    <property type="match status" value="1"/>
</dbReference>
<evidence type="ECO:0000313" key="8">
    <source>
        <dbReference type="Proteomes" id="UP000437131"/>
    </source>
</evidence>
<dbReference type="PANTHER" id="PTHR35108:SF1">
    <property type="entry name" value="OS04G0461100 PROTEIN"/>
    <property type="match status" value="1"/>
</dbReference>
<evidence type="ECO:0000256" key="4">
    <source>
        <dbReference type="ARBA" id="ARBA00022980"/>
    </source>
</evidence>
<dbReference type="AlphaFoldDB" id="A0A844GWF5"/>
<accession>A0A844GWF5</accession>
<reference evidence="7 8" key="1">
    <citation type="submission" date="2019-11" db="EMBL/GenBank/DDBJ databases">
        <title>Isolation of a new High Light Tolerant Cyanobacteria.</title>
        <authorList>
            <person name="Dobson Z."/>
            <person name="Vaughn N."/>
            <person name="Vaughn M."/>
            <person name="Fromme P."/>
            <person name="Mazor Y."/>
        </authorList>
    </citation>
    <scope>NUCLEOTIDE SEQUENCE [LARGE SCALE GENOMIC DNA]</scope>
    <source>
        <strain evidence="7 8">0216</strain>
    </source>
</reference>
<dbReference type="HAMAP" id="MF_00619">
    <property type="entry name" value="Ribosomal_plastid_cS23"/>
    <property type="match status" value="1"/>
</dbReference>
<keyword evidence="4 6" id="KW-0689">Ribosomal protein</keyword>
<evidence type="ECO:0000256" key="3">
    <source>
        <dbReference type="ARBA" id="ARBA00011458"/>
    </source>
</evidence>
<name>A0A844GWF5_9CHRO</name>
<dbReference type="RefSeq" id="WP_155083415.1">
    <property type="nucleotide sequence ID" value="NZ_WMIA01000005.1"/>
</dbReference>
<dbReference type="InterPro" id="IPR006924">
    <property type="entry name" value="Ribosomal_cS23-like"/>
</dbReference>
<dbReference type="GO" id="GO:0006412">
    <property type="term" value="P:translation"/>
    <property type="evidence" value="ECO:0007669"/>
    <property type="project" value="UniProtKB-UniRule"/>
</dbReference>
<evidence type="ECO:0000256" key="2">
    <source>
        <dbReference type="ARBA" id="ARBA00008561"/>
    </source>
</evidence>
<dbReference type="NCBIfam" id="NF002740">
    <property type="entry name" value="PRK02724.1"/>
    <property type="match status" value="1"/>
</dbReference>
<comment type="function">
    <text evidence="1 6">Probably a ribosomal protein or a ribosome-associated protein.</text>
</comment>
<proteinExistence type="inferred from homology"/>
<protein>
    <recommendedName>
        <fullName evidence="6">Probable small ribosomal subunit protein cS23</fullName>
    </recommendedName>
</protein>
<evidence type="ECO:0000256" key="1">
    <source>
        <dbReference type="ARBA" id="ARBA00002396"/>
    </source>
</evidence>
<dbReference type="EMBL" id="WMIA01000005">
    <property type="protein sequence ID" value="MTF38535.1"/>
    <property type="molecule type" value="Genomic_DNA"/>
</dbReference>
<dbReference type="GO" id="GO:1990904">
    <property type="term" value="C:ribonucleoprotein complex"/>
    <property type="evidence" value="ECO:0007669"/>
    <property type="project" value="UniProtKB-KW"/>
</dbReference>
<keyword evidence="5 6" id="KW-0687">Ribonucleoprotein</keyword>
<evidence type="ECO:0000313" key="7">
    <source>
        <dbReference type="EMBL" id="MTF38535.1"/>
    </source>
</evidence>
<sequence>METTIENQLETNIDGRFVLKVVWLDKNVALAVDYVISKGISPLTPYYFWPRTDAWQELKDELDTKTWITETEKIELLNQATEVINFWQENAGKTTMFQAQEKFPAVVFSGTN</sequence>